<evidence type="ECO:0000256" key="4">
    <source>
        <dbReference type="ARBA" id="ARBA00022833"/>
    </source>
</evidence>
<evidence type="ECO:0000313" key="7">
    <source>
        <dbReference type="Proteomes" id="UP000053695"/>
    </source>
</evidence>
<keyword evidence="3" id="KW-0378">Hydrolase</keyword>
<dbReference type="Pfam" id="PF00753">
    <property type="entry name" value="Lactamase_B"/>
    <property type="match status" value="1"/>
</dbReference>
<keyword evidence="7" id="KW-1185">Reference proteome</keyword>
<dbReference type="Proteomes" id="UP000053695">
    <property type="component" value="Unassembled WGS sequence"/>
</dbReference>
<keyword evidence="4" id="KW-0862">Zinc</keyword>
<organism evidence="6 7">
    <name type="scientific">Methanocaldococcus villosus KIN24-T80</name>
    <dbReference type="NCBI Taxonomy" id="1069083"/>
    <lineage>
        <taxon>Archaea</taxon>
        <taxon>Methanobacteriati</taxon>
        <taxon>Methanobacteriota</taxon>
        <taxon>Methanomada group</taxon>
        <taxon>Methanococci</taxon>
        <taxon>Methanococcales</taxon>
        <taxon>Methanocaldococcaceae</taxon>
        <taxon>Methanocaldococcus</taxon>
    </lineage>
</organism>
<comment type="caution">
    <text evidence="6">The sequence shown here is derived from an EMBL/GenBank/DDBJ whole genome shotgun (WGS) entry which is preliminary data.</text>
</comment>
<dbReference type="PANTHER" id="PTHR46233:SF3">
    <property type="entry name" value="HYDROXYACYLGLUTATHIONE HYDROLASE GLOC"/>
    <property type="match status" value="1"/>
</dbReference>
<dbReference type="OrthoDB" id="197151at2157"/>
<evidence type="ECO:0000256" key="3">
    <source>
        <dbReference type="ARBA" id="ARBA00022801"/>
    </source>
</evidence>
<evidence type="ECO:0000313" key="6">
    <source>
        <dbReference type="EMBL" id="ENN96793.1"/>
    </source>
</evidence>
<dbReference type="STRING" id="1069083.GCA_000371805_01161"/>
<dbReference type="PANTHER" id="PTHR46233">
    <property type="entry name" value="HYDROXYACYLGLUTATHIONE HYDROLASE GLOC"/>
    <property type="match status" value="1"/>
</dbReference>
<dbReference type="InterPro" id="IPR036866">
    <property type="entry name" value="RibonucZ/Hydroxyglut_hydro"/>
</dbReference>
<evidence type="ECO:0000259" key="5">
    <source>
        <dbReference type="SMART" id="SM00849"/>
    </source>
</evidence>
<reference evidence="6 7" key="1">
    <citation type="journal article" date="2013" name="Genome Announc.">
        <title>Draft Genome Sequence of a Highly Flagellated, Fast-Swimming Archaeon, Methanocaldococcus villosus Strain KIN24-T80 (DSM 22612).</title>
        <authorList>
            <person name="Thennarasu S."/>
            <person name="Polireddy D."/>
            <person name="Antony A."/>
            <person name="Yada M.R."/>
            <person name="Algarawi S."/>
            <person name="Sivakumar N."/>
        </authorList>
    </citation>
    <scope>NUCLEOTIDE SEQUENCE [LARGE SCALE GENOMIC DNA]</scope>
    <source>
        <strain evidence="6 7">KIN24-T80</strain>
    </source>
</reference>
<comment type="cofactor">
    <cofactor evidence="1">
        <name>Zn(2+)</name>
        <dbReference type="ChEBI" id="CHEBI:29105"/>
    </cofactor>
</comment>
<feature type="domain" description="Metallo-beta-lactamase" evidence="5">
    <location>
        <begin position="11"/>
        <end position="180"/>
    </location>
</feature>
<dbReference type="InterPro" id="IPR001279">
    <property type="entry name" value="Metallo-B-lactamas"/>
</dbReference>
<dbReference type="RefSeq" id="WP_004589699.1">
    <property type="nucleotide sequence ID" value="NZ_APMM01000001.1"/>
</dbReference>
<dbReference type="EMBL" id="APMM01000001">
    <property type="protein sequence ID" value="ENN96793.1"/>
    <property type="molecule type" value="Genomic_DNA"/>
</dbReference>
<name>N6V3F2_9EURY</name>
<dbReference type="SUPFAM" id="SSF56281">
    <property type="entry name" value="Metallo-hydrolase/oxidoreductase"/>
    <property type="match status" value="1"/>
</dbReference>
<dbReference type="CDD" id="cd06262">
    <property type="entry name" value="metallo-hydrolase-like_MBL-fold"/>
    <property type="match status" value="1"/>
</dbReference>
<evidence type="ECO:0000256" key="2">
    <source>
        <dbReference type="ARBA" id="ARBA00022723"/>
    </source>
</evidence>
<dbReference type="GO" id="GO:0046872">
    <property type="term" value="F:metal ion binding"/>
    <property type="evidence" value="ECO:0007669"/>
    <property type="project" value="UniProtKB-KW"/>
</dbReference>
<sequence>MIVKLGGFGYSCNTYLILDKYHILIDPGMYANIIDEIEKYTSKIDFVINTHCHYDHVGVDHLIEEIYNCPIYIDDKEVRHLKNADHVVLAELFNSKLIPPKEVLPISELEDVEIIRTPGHTYGSITILYRDGLITGDTLFAYGVGRTDFPTGDIIKLRESIAMLEKIANQRDIKHIYPGHGEIGDRRAFQYAKLFL</sequence>
<dbReference type="AlphaFoldDB" id="N6V3F2"/>
<dbReference type="SMART" id="SM00849">
    <property type="entry name" value="Lactamase_B"/>
    <property type="match status" value="1"/>
</dbReference>
<accession>N6V3F2</accession>
<proteinExistence type="predicted"/>
<dbReference type="Gene3D" id="3.60.15.10">
    <property type="entry name" value="Ribonuclease Z/Hydroxyacylglutathione hydrolase-like"/>
    <property type="match status" value="1"/>
</dbReference>
<dbReference type="InterPro" id="IPR051453">
    <property type="entry name" value="MBL_Glyoxalase_II"/>
</dbReference>
<gene>
    <name evidence="6" type="ORF">J422_00030</name>
</gene>
<protein>
    <submittedName>
        <fullName evidence="6">Beta-lactamase domain-containing protein</fullName>
    </submittedName>
</protein>
<dbReference type="PATRIC" id="fig|1069083.5.peg.6"/>
<dbReference type="GO" id="GO:0016787">
    <property type="term" value="F:hydrolase activity"/>
    <property type="evidence" value="ECO:0007669"/>
    <property type="project" value="UniProtKB-KW"/>
</dbReference>
<evidence type="ECO:0000256" key="1">
    <source>
        <dbReference type="ARBA" id="ARBA00001947"/>
    </source>
</evidence>
<keyword evidence="2" id="KW-0479">Metal-binding</keyword>